<organism evidence="15 16">
    <name type="scientific">Gimesia maris</name>
    <dbReference type="NCBI Taxonomy" id="122"/>
    <lineage>
        <taxon>Bacteria</taxon>
        <taxon>Pseudomonadati</taxon>
        <taxon>Planctomycetota</taxon>
        <taxon>Planctomycetia</taxon>
        <taxon>Planctomycetales</taxon>
        <taxon>Planctomycetaceae</taxon>
        <taxon>Gimesia</taxon>
    </lineage>
</organism>
<dbReference type="InterPro" id="IPR002146">
    <property type="entry name" value="ATP_synth_b/b'su_bac/chlpt"/>
</dbReference>
<dbReference type="GO" id="GO:0005886">
    <property type="term" value="C:plasma membrane"/>
    <property type="evidence" value="ECO:0007669"/>
    <property type="project" value="UniProtKB-SubCell"/>
</dbReference>
<feature type="coiled-coil region" evidence="14">
    <location>
        <begin position="45"/>
        <end position="79"/>
    </location>
</feature>
<dbReference type="GO" id="GO:0045259">
    <property type="term" value="C:proton-transporting ATP synthase complex"/>
    <property type="evidence" value="ECO:0007669"/>
    <property type="project" value="UniProtKB-KW"/>
</dbReference>
<feature type="transmembrane region" description="Helical" evidence="13">
    <location>
        <begin position="6"/>
        <end position="27"/>
    </location>
</feature>
<comment type="subunit">
    <text evidence="13">F-type ATPases have 2 components, F(1) - the catalytic core - and F(0) - the membrane proton channel. F(1) has five subunits: alpha(3), beta(3), gamma(1), delta(1), epsilon(1). F(0) has three main subunits: a(1), b(2) and c(10-14). The alpha and beta chains form an alternating ring which encloses part of the gamma chain. F(1) is attached to F(0) by a central stalk formed by the gamma and epsilon chains, while a peripheral stalk is formed by the delta and b chains.</text>
</comment>
<dbReference type="GO" id="GO:0046961">
    <property type="term" value="F:proton-transporting ATPase activity, rotational mechanism"/>
    <property type="evidence" value="ECO:0007669"/>
    <property type="project" value="TreeGrafter"/>
</dbReference>
<dbReference type="CDD" id="cd06503">
    <property type="entry name" value="ATP-synt_Fo_b"/>
    <property type="match status" value="1"/>
</dbReference>
<comment type="function">
    <text evidence="10 13">F(1)F(0) ATP synthase produces ATP from ADP in the presence of a proton or sodium gradient. F-type ATPases consist of two structural domains, F(1) containing the extramembraneous catalytic core and F(0) containing the membrane proton channel, linked together by a central stalk and a peripheral stalk. During catalysis, ATP synthesis in the catalytic domain of F(1) is coupled via a rotary mechanism of the central stalk subunits to proton translocation.</text>
</comment>
<gene>
    <name evidence="13" type="primary">atpF</name>
    <name evidence="15" type="ORF">DIT97_27185</name>
</gene>
<dbReference type="AlphaFoldDB" id="A0A3D3RD34"/>
<dbReference type="Proteomes" id="UP000263642">
    <property type="component" value="Unassembled WGS sequence"/>
</dbReference>
<dbReference type="PANTHER" id="PTHR33445">
    <property type="entry name" value="ATP SYNTHASE SUBUNIT B', CHLOROPLASTIC"/>
    <property type="match status" value="1"/>
</dbReference>
<dbReference type="InterPro" id="IPR000711">
    <property type="entry name" value="ATPase_OSCP/dsu"/>
</dbReference>
<keyword evidence="2 13" id="KW-0813">Transport</keyword>
<dbReference type="Pfam" id="PF00430">
    <property type="entry name" value="ATP-synt_B"/>
    <property type="match status" value="1"/>
</dbReference>
<protein>
    <recommendedName>
        <fullName evidence="13">ATP synthase subunit b</fullName>
    </recommendedName>
    <alternativeName>
        <fullName evidence="13">ATP synthase F(0) sector subunit b</fullName>
    </alternativeName>
    <alternativeName>
        <fullName evidence="13">ATPase subunit I</fullName>
    </alternativeName>
    <alternativeName>
        <fullName evidence="13">F-type ATPase subunit b</fullName>
        <shortName evidence="13">F-ATPase subunit b</shortName>
    </alternativeName>
</protein>
<name>A0A3D3RD34_9PLAN</name>
<keyword evidence="3 13" id="KW-0138">CF(0)</keyword>
<evidence type="ECO:0000256" key="14">
    <source>
        <dbReference type="SAM" id="Coils"/>
    </source>
</evidence>
<keyword evidence="6 13" id="KW-1133">Transmembrane helix</keyword>
<dbReference type="EMBL" id="DQAY01000162">
    <property type="protein sequence ID" value="HCO26516.1"/>
    <property type="molecule type" value="Genomic_DNA"/>
</dbReference>
<keyword evidence="4 13" id="KW-0812">Transmembrane</keyword>
<accession>A0A3D3RD34</accession>
<evidence type="ECO:0000256" key="12">
    <source>
        <dbReference type="ARBA" id="ARBA00037847"/>
    </source>
</evidence>
<keyword evidence="13" id="KW-1003">Cell membrane</keyword>
<dbReference type="Pfam" id="PF00213">
    <property type="entry name" value="OSCP"/>
    <property type="match status" value="1"/>
</dbReference>
<evidence type="ECO:0000256" key="4">
    <source>
        <dbReference type="ARBA" id="ARBA00022692"/>
    </source>
</evidence>
<evidence type="ECO:0000256" key="11">
    <source>
        <dbReference type="ARBA" id="ARBA00025614"/>
    </source>
</evidence>
<evidence type="ECO:0000256" key="1">
    <source>
        <dbReference type="ARBA" id="ARBA00005513"/>
    </source>
</evidence>
<evidence type="ECO:0000256" key="7">
    <source>
        <dbReference type="ARBA" id="ARBA00023065"/>
    </source>
</evidence>
<proteinExistence type="inferred from homology"/>
<evidence type="ECO:0000256" key="8">
    <source>
        <dbReference type="ARBA" id="ARBA00023136"/>
    </source>
</evidence>
<evidence type="ECO:0000256" key="5">
    <source>
        <dbReference type="ARBA" id="ARBA00022781"/>
    </source>
</evidence>
<keyword evidence="14" id="KW-0175">Coiled coil</keyword>
<evidence type="ECO:0000256" key="10">
    <source>
        <dbReference type="ARBA" id="ARBA00025198"/>
    </source>
</evidence>
<dbReference type="NCBIfam" id="TIGR03321">
    <property type="entry name" value="alt_F1F0_F0_B"/>
    <property type="match status" value="1"/>
</dbReference>
<keyword evidence="7 13" id="KW-0406">Ion transport</keyword>
<evidence type="ECO:0000256" key="2">
    <source>
        <dbReference type="ARBA" id="ARBA00022448"/>
    </source>
</evidence>
<evidence type="ECO:0000256" key="9">
    <source>
        <dbReference type="ARBA" id="ARBA00023310"/>
    </source>
</evidence>
<evidence type="ECO:0000256" key="13">
    <source>
        <dbReference type="HAMAP-Rule" id="MF_01398"/>
    </source>
</evidence>
<dbReference type="InterPro" id="IPR017707">
    <property type="entry name" value="Alt_ATP_synth_F0_bsu"/>
</dbReference>
<keyword evidence="5 13" id="KW-0375">Hydrogen ion transport</keyword>
<evidence type="ECO:0000256" key="3">
    <source>
        <dbReference type="ARBA" id="ARBA00022547"/>
    </source>
</evidence>
<comment type="function">
    <text evidence="11">Component of the F(0) channel, it forms part of the peripheral stalk, linking F(1) to F(0). The b'-subunit is a diverged and duplicated form of b found in plants and photosynthetic bacteria.</text>
</comment>
<dbReference type="HAMAP" id="MF_01398">
    <property type="entry name" value="ATP_synth_b_bprime"/>
    <property type="match status" value="1"/>
</dbReference>
<keyword evidence="9 13" id="KW-0066">ATP synthesis</keyword>
<dbReference type="GO" id="GO:0012505">
    <property type="term" value="C:endomembrane system"/>
    <property type="evidence" value="ECO:0007669"/>
    <property type="project" value="UniProtKB-SubCell"/>
</dbReference>
<reference evidence="15 16" key="1">
    <citation type="journal article" date="2018" name="Nat. Biotechnol.">
        <title>A standardized bacterial taxonomy based on genome phylogeny substantially revises the tree of life.</title>
        <authorList>
            <person name="Parks D.H."/>
            <person name="Chuvochina M."/>
            <person name="Waite D.W."/>
            <person name="Rinke C."/>
            <person name="Skarshewski A."/>
            <person name="Chaumeil P.A."/>
            <person name="Hugenholtz P."/>
        </authorList>
    </citation>
    <scope>NUCLEOTIDE SEQUENCE [LARGE SCALE GENOMIC DNA]</scope>
    <source>
        <strain evidence="15">UBA9375</strain>
    </source>
</reference>
<comment type="caution">
    <text evidence="15">The sequence shown here is derived from an EMBL/GenBank/DDBJ whole genome shotgun (WGS) entry which is preliminary data.</text>
</comment>
<sequence length="265" mass="31149">MSIDWFTFTAQILNFLVLVWLLSHFLYKPVLNAMAEREKKIAAEHEAATAAQNEAKSELARYQQQTEDLSHAREELLAEAGKEIQIWKEQHLAQARKEIDQEKTDWFRALHRERESFLREARLRMAAHMHQMSHWILKELADSDLQQQTISVFMNRIRQIDETHKQEFLAKLETSDPQMLVESAFELTQPERKDITDLIHDYLSREVTIRFRVNHELICGIDLHLAGYKISWNLQESLEELEEEFVRSLNDVISTDSEPGINPKA</sequence>
<keyword evidence="8 13" id="KW-0472">Membrane</keyword>
<comment type="subcellular location">
    <subcellularLocation>
        <location evidence="13">Cell membrane</location>
        <topology evidence="13">Single-pass membrane protein</topology>
    </subcellularLocation>
    <subcellularLocation>
        <location evidence="12">Endomembrane system</location>
        <topology evidence="12">Single-pass membrane protein</topology>
    </subcellularLocation>
</comment>
<evidence type="ECO:0000313" key="15">
    <source>
        <dbReference type="EMBL" id="HCO26516.1"/>
    </source>
</evidence>
<evidence type="ECO:0000256" key="6">
    <source>
        <dbReference type="ARBA" id="ARBA00022989"/>
    </source>
</evidence>
<dbReference type="PANTHER" id="PTHR33445:SF2">
    <property type="entry name" value="ATP SYNTHASE SUBUNIT B', CHLOROPLASTIC"/>
    <property type="match status" value="1"/>
</dbReference>
<dbReference type="InterPro" id="IPR050059">
    <property type="entry name" value="ATP_synthase_B_chain"/>
</dbReference>
<comment type="similarity">
    <text evidence="1 13">Belongs to the ATPase B chain family.</text>
</comment>
<dbReference type="GO" id="GO:0046933">
    <property type="term" value="F:proton-transporting ATP synthase activity, rotational mechanism"/>
    <property type="evidence" value="ECO:0007669"/>
    <property type="project" value="UniProtKB-UniRule"/>
</dbReference>
<evidence type="ECO:0000313" key="16">
    <source>
        <dbReference type="Proteomes" id="UP000263642"/>
    </source>
</evidence>